<sequence>MGVRLSQGKERTSYNDEQYEKETPLYSSSPSFLSPGIFIIKAAGEYSGFMVFKQQDTGDCACDYQF</sequence>
<evidence type="ECO:0000313" key="1">
    <source>
        <dbReference type="EMBL" id="KAI3703315.1"/>
    </source>
</evidence>
<name>A0ACB9A4J7_9ASTR</name>
<reference evidence="1 2" key="2">
    <citation type="journal article" date="2022" name="Mol. Ecol. Resour.">
        <title>The genomes of chicory, endive, great burdock and yacon provide insights into Asteraceae paleo-polyploidization history and plant inulin production.</title>
        <authorList>
            <person name="Fan W."/>
            <person name="Wang S."/>
            <person name="Wang H."/>
            <person name="Wang A."/>
            <person name="Jiang F."/>
            <person name="Liu H."/>
            <person name="Zhao H."/>
            <person name="Xu D."/>
            <person name="Zhang Y."/>
        </authorList>
    </citation>
    <scope>NUCLEOTIDE SEQUENCE [LARGE SCALE GENOMIC DNA]</scope>
    <source>
        <strain evidence="2">cv. Yunnan</strain>
        <tissue evidence="1">Leaves</tissue>
    </source>
</reference>
<gene>
    <name evidence="1" type="ORF">L1987_73281</name>
</gene>
<dbReference type="Proteomes" id="UP001056120">
    <property type="component" value="Linkage Group LG25"/>
</dbReference>
<reference evidence="2" key="1">
    <citation type="journal article" date="2022" name="Mol. Ecol. Resour.">
        <title>The genomes of chicory, endive, great burdock and yacon provide insights into Asteraceae palaeo-polyploidization history and plant inulin production.</title>
        <authorList>
            <person name="Fan W."/>
            <person name="Wang S."/>
            <person name="Wang H."/>
            <person name="Wang A."/>
            <person name="Jiang F."/>
            <person name="Liu H."/>
            <person name="Zhao H."/>
            <person name="Xu D."/>
            <person name="Zhang Y."/>
        </authorList>
    </citation>
    <scope>NUCLEOTIDE SEQUENCE [LARGE SCALE GENOMIC DNA]</scope>
    <source>
        <strain evidence="2">cv. Yunnan</strain>
    </source>
</reference>
<proteinExistence type="predicted"/>
<protein>
    <submittedName>
        <fullName evidence="1">Uncharacterized protein</fullName>
    </submittedName>
</protein>
<evidence type="ECO:0000313" key="2">
    <source>
        <dbReference type="Proteomes" id="UP001056120"/>
    </source>
</evidence>
<keyword evidence="2" id="KW-1185">Reference proteome</keyword>
<accession>A0ACB9A4J7</accession>
<dbReference type="EMBL" id="CM042042">
    <property type="protein sequence ID" value="KAI3703315.1"/>
    <property type="molecule type" value="Genomic_DNA"/>
</dbReference>
<comment type="caution">
    <text evidence="1">The sequence shown here is derived from an EMBL/GenBank/DDBJ whole genome shotgun (WGS) entry which is preliminary data.</text>
</comment>
<organism evidence="1 2">
    <name type="scientific">Smallanthus sonchifolius</name>
    <dbReference type="NCBI Taxonomy" id="185202"/>
    <lineage>
        <taxon>Eukaryota</taxon>
        <taxon>Viridiplantae</taxon>
        <taxon>Streptophyta</taxon>
        <taxon>Embryophyta</taxon>
        <taxon>Tracheophyta</taxon>
        <taxon>Spermatophyta</taxon>
        <taxon>Magnoliopsida</taxon>
        <taxon>eudicotyledons</taxon>
        <taxon>Gunneridae</taxon>
        <taxon>Pentapetalae</taxon>
        <taxon>asterids</taxon>
        <taxon>campanulids</taxon>
        <taxon>Asterales</taxon>
        <taxon>Asteraceae</taxon>
        <taxon>Asteroideae</taxon>
        <taxon>Heliantheae alliance</taxon>
        <taxon>Millerieae</taxon>
        <taxon>Smallanthus</taxon>
    </lineage>
</organism>